<keyword evidence="2" id="KW-1185">Reference proteome</keyword>
<reference evidence="2" key="1">
    <citation type="journal article" date="2019" name="Nat. Commun.">
        <title>The genome of broomcorn millet.</title>
        <authorList>
            <person name="Zou C."/>
            <person name="Miki D."/>
            <person name="Li D."/>
            <person name="Tang Q."/>
            <person name="Xiao L."/>
            <person name="Rajput S."/>
            <person name="Deng P."/>
            <person name="Jia W."/>
            <person name="Huang R."/>
            <person name="Zhang M."/>
            <person name="Sun Y."/>
            <person name="Hu J."/>
            <person name="Fu X."/>
            <person name="Schnable P.S."/>
            <person name="Li F."/>
            <person name="Zhang H."/>
            <person name="Feng B."/>
            <person name="Zhu X."/>
            <person name="Liu R."/>
            <person name="Schnable J.C."/>
            <person name="Zhu J.-K."/>
            <person name="Zhang H."/>
        </authorList>
    </citation>
    <scope>NUCLEOTIDE SEQUENCE [LARGE SCALE GENOMIC DNA]</scope>
</reference>
<evidence type="ECO:0000313" key="2">
    <source>
        <dbReference type="Proteomes" id="UP000275267"/>
    </source>
</evidence>
<name>A0A3L6TD30_PANMI</name>
<accession>A0A3L6TD30</accession>
<evidence type="ECO:0000313" key="1">
    <source>
        <dbReference type="EMBL" id="RLN35418.1"/>
    </source>
</evidence>
<dbReference type="Proteomes" id="UP000275267">
    <property type="component" value="Unassembled WGS sequence"/>
</dbReference>
<evidence type="ECO:0008006" key="3">
    <source>
        <dbReference type="Google" id="ProtNLM"/>
    </source>
</evidence>
<proteinExistence type="predicted"/>
<dbReference type="STRING" id="4540.A0A3L6TD30"/>
<organism evidence="1 2">
    <name type="scientific">Panicum miliaceum</name>
    <name type="common">Proso millet</name>
    <name type="synonym">Broomcorn millet</name>
    <dbReference type="NCBI Taxonomy" id="4540"/>
    <lineage>
        <taxon>Eukaryota</taxon>
        <taxon>Viridiplantae</taxon>
        <taxon>Streptophyta</taxon>
        <taxon>Embryophyta</taxon>
        <taxon>Tracheophyta</taxon>
        <taxon>Spermatophyta</taxon>
        <taxon>Magnoliopsida</taxon>
        <taxon>Liliopsida</taxon>
        <taxon>Poales</taxon>
        <taxon>Poaceae</taxon>
        <taxon>PACMAD clade</taxon>
        <taxon>Panicoideae</taxon>
        <taxon>Panicodae</taxon>
        <taxon>Paniceae</taxon>
        <taxon>Panicinae</taxon>
        <taxon>Panicum</taxon>
        <taxon>Panicum sect. Panicum</taxon>
    </lineage>
</organism>
<dbReference type="OrthoDB" id="695766at2759"/>
<sequence>MVFMLPMEFKAPVHADDEVAVAELALDPVQAAFEKPDEKERRHLRPLYVKGHIDGRPMTKMLVDGGAAVDVMPYIVFRKLRFGEGDMMGTDMVL</sequence>
<protein>
    <recommendedName>
        <fullName evidence="3">Peptidase A2 domain-containing protein</fullName>
    </recommendedName>
</protein>
<comment type="caution">
    <text evidence="1">The sequence shown here is derived from an EMBL/GenBank/DDBJ whole genome shotgun (WGS) entry which is preliminary data.</text>
</comment>
<dbReference type="EMBL" id="PQIB02000002">
    <property type="protein sequence ID" value="RLN35418.1"/>
    <property type="molecule type" value="Genomic_DNA"/>
</dbReference>
<dbReference type="AlphaFoldDB" id="A0A3L6TD30"/>
<gene>
    <name evidence="1" type="ORF">C2845_PM03G32110</name>
</gene>